<accession>E4YE84</accession>
<feature type="transmembrane region" description="Helical" evidence="2">
    <location>
        <begin position="34"/>
        <end position="56"/>
    </location>
</feature>
<organism evidence="3">
    <name type="scientific">Oikopleura dioica</name>
    <name type="common">Tunicate</name>
    <dbReference type="NCBI Taxonomy" id="34765"/>
    <lineage>
        <taxon>Eukaryota</taxon>
        <taxon>Metazoa</taxon>
        <taxon>Chordata</taxon>
        <taxon>Tunicata</taxon>
        <taxon>Appendicularia</taxon>
        <taxon>Copelata</taxon>
        <taxon>Oikopleuridae</taxon>
        <taxon>Oikopleura</taxon>
    </lineage>
</organism>
<dbReference type="AlphaFoldDB" id="E4YE84"/>
<keyword evidence="2" id="KW-0472">Membrane</keyword>
<feature type="region of interest" description="Disordered" evidence="1">
    <location>
        <begin position="140"/>
        <end position="170"/>
    </location>
</feature>
<sequence>MSSRRHKRSNLDGEGWMANFKTSLRRVRRDAPTFLDVFYVVALVAVLLVVDVFYIGHKHSNELKKMSSLHNEEMMEMHGRFQEQVKKVNQAHHEIRDQKRNDHAKSNQKLKDLTSIEIDNLVNNIKDQLSQLKEIQHDAIDTHHEDHHDDHGGDANQEESKEEVNSPGEN</sequence>
<proteinExistence type="predicted"/>
<dbReference type="Proteomes" id="UP000011014">
    <property type="component" value="Unassembled WGS sequence"/>
</dbReference>
<reference evidence="3" key="1">
    <citation type="journal article" date="2010" name="Science">
        <title>Plasticity of animal genome architecture unmasked by rapid evolution of a pelagic tunicate.</title>
        <authorList>
            <person name="Denoeud F."/>
            <person name="Henriet S."/>
            <person name="Mungpakdee S."/>
            <person name="Aury J.M."/>
            <person name="Da Silva C."/>
            <person name="Brinkmann H."/>
            <person name="Mikhaleva J."/>
            <person name="Olsen L.C."/>
            <person name="Jubin C."/>
            <person name="Canestro C."/>
            <person name="Bouquet J.M."/>
            <person name="Danks G."/>
            <person name="Poulain J."/>
            <person name="Campsteijn C."/>
            <person name="Adamski M."/>
            <person name="Cross I."/>
            <person name="Yadetie F."/>
            <person name="Muffato M."/>
            <person name="Louis A."/>
            <person name="Butcher S."/>
            <person name="Tsagkogeorga G."/>
            <person name="Konrad A."/>
            <person name="Singh S."/>
            <person name="Jensen M.F."/>
            <person name="Cong E.H."/>
            <person name="Eikeseth-Otteraa H."/>
            <person name="Noel B."/>
            <person name="Anthouard V."/>
            <person name="Porcel B.M."/>
            <person name="Kachouri-Lafond R."/>
            <person name="Nishino A."/>
            <person name="Ugolini M."/>
            <person name="Chourrout P."/>
            <person name="Nishida H."/>
            <person name="Aasland R."/>
            <person name="Huzurbazar S."/>
            <person name="Westhof E."/>
            <person name="Delsuc F."/>
            <person name="Lehrach H."/>
            <person name="Reinhardt R."/>
            <person name="Weissenbach J."/>
            <person name="Roy S.W."/>
            <person name="Artiguenave F."/>
            <person name="Postlethwait J.H."/>
            <person name="Manak J.R."/>
            <person name="Thompson E.M."/>
            <person name="Jaillon O."/>
            <person name="Du Pasquier L."/>
            <person name="Boudinot P."/>
            <person name="Liberles D.A."/>
            <person name="Volff J.N."/>
            <person name="Philippe H."/>
            <person name="Lenhard B."/>
            <person name="Roest Crollius H."/>
            <person name="Wincker P."/>
            <person name="Chourrout D."/>
        </authorList>
    </citation>
    <scope>NUCLEOTIDE SEQUENCE [LARGE SCALE GENOMIC DNA]</scope>
</reference>
<gene>
    <name evidence="3" type="ORF">GSOID_T00021786001</name>
</gene>
<evidence type="ECO:0000256" key="2">
    <source>
        <dbReference type="SAM" id="Phobius"/>
    </source>
</evidence>
<keyword evidence="2" id="KW-0812">Transmembrane</keyword>
<evidence type="ECO:0000256" key="1">
    <source>
        <dbReference type="SAM" id="MobiDB-lite"/>
    </source>
</evidence>
<protein>
    <submittedName>
        <fullName evidence="3">Uncharacterized protein</fullName>
    </submittedName>
</protein>
<evidence type="ECO:0000313" key="3">
    <source>
        <dbReference type="EMBL" id="CBY33834.1"/>
    </source>
</evidence>
<keyword evidence="2" id="KW-1133">Transmembrane helix</keyword>
<dbReference type="EMBL" id="FN654452">
    <property type="protein sequence ID" value="CBY33834.1"/>
    <property type="molecule type" value="Genomic_DNA"/>
</dbReference>
<feature type="compositionally biased region" description="Basic and acidic residues" evidence="1">
    <location>
        <begin position="140"/>
        <end position="164"/>
    </location>
</feature>
<name>E4YE84_OIKDI</name>